<dbReference type="PANTHER" id="PTHR42737">
    <property type="entry name" value="GLUTATHIONE REDUCTASE"/>
    <property type="match status" value="1"/>
</dbReference>
<evidence type="ECO:0000256" key="5">
    <source>
        <dbReference type="ARBA" id="ARBA00023002"/>
    </source>
</evidence>
<proteinExistence type="inferred from homology"/>
<dbReference type="OMA" id="IDSKHNW"/>
<dbReference type="Pfam" id="PF07992">
    <property type="entry name" value="Pyr_redox_2"/>
    <property type="match status" value="1"/>
</dbReference>
<evidence type="ECO:0000256" key="7">
    <source>
        <dbReference type="ARBA" id="ARBA00023284"/>
    </source>
</evidence>
<dbReference type="PANTHER" id="PTHR42737:SF2">
    <property type="entry name" value="GLUTATHIONE REDUCTASE"/>
    <property type="match status" value="1"/>
</dbReference>
<organism evidence="9 10">
    <name type="scientific">Bodo saltans</name>
    <name type="common">Flagellated protozoan</name>
    <dbReference type="NCBI Taxonomy" id="75058"/>
    <lineage>
        <taxon>Eukaryota</taxon>
        <taxon>Discoba</taxon>
        <taxon>Euglenozoa</taxon>
        <taxon>Kinetoplastea</taxon>
        <taxon>Metakinetoplastina</taxon>
        <taxon>Eubodonida</taxon>
        <taxon>Bodonidae</taxon>
        <taxon>Bodo</taxon>
    </lineage>
</organism>
<sequence>MSEVDSIDDESQTFDYDLVVIGGGSGGLAAAKRAARNGARVALCDYVAPSETKGTMWGLGGTCVNVGCIPKKLMHAAAVHREQTKALAEA</sequence>
<feature type="non-terminal residue" evidence="9">
    <location>
        <position position="90"/>
    </location>
</feature>
<dbReference type="AlphaFoldDB" id="A0A0S4IQC5"/>
<dbReference type="GO" id="GO:0050660">
    <property type="term" value="F:flavin adenine dinucleotide binding"/>
    <property type="evidence" value="ECO:0007669"/>
    <property type="project" value="InterPro"/>
</dbReference>
<dbReference type="Gene3D" id="3.50.50.60">
    <property type="entry name" value="FAD/NAD(P)-binding domain"/>
    <property type="match status" value="1"/>
</dbReference>
<dbReference type="PRINTS" id="PR00411">
    <property type="entry name" value="PNDRDTASEI"/>
</dbReference>
<dbReference type="GO" id="GO:0045454">
    <property type="term" value="P:cell redox homeostasis"/>
    <property type="evidence" value="ECO:0007669"/>
    <property type="project" value="InterPro"/>
</dbReference>
<dbReference type="InterPro" id="IPR023753">
    <property type="entry name" value="FAD/NAD-binding_dom"/>
</dbReference>
<dbReference type="InterPro" id="IPR012999">
    <property type="entry name" value="Pyr_OxRdtase_I_AS"/>
</dbReference>
<dbReference type="EMBL" id="CYKH01000241">
    <property type="protein sequence ID" value="CUF11539.1"/>
    <property type="molecule type" value="Genomic_DNA"/>
</dbReference>
<keyword evidence="5" id="KW-0560">Oxidoreductase</keyword>
<comment type="similarity">
    <text evidence="2">Belongs to the class-I pyridine nucleotide-disulfide oxidoreductase family.</text>
</comment>
<evidence type="ECO:0000313" key="9">
    <source>
        <dbReference type="EMBL" id="CUF11539.1"/>
    </source>
</evidence>
<dbReference type="PROSITE" id="PS00076">
    <property type="entry name" value="PYRIDINE_REDOX_1"/>
    <property type="match status" value="1"/>
</dbReference>
<keyword evidence="3" id="KW-0285">Flavoprotein</keyword>
<keyword evidence="6" id="KW-1015">Disulfide bond</keyword>
<name>A0A0S4IQC5_BODSA</name>
<evidence type="ECO:0000256" key="2">
    <source>
        <dbReference type="ARBA" id="ARBA00007532"/>
    </source>
</evidence>
<dbReference type="GO" id="GO:0005739">
    <property type="term" value="C:mitochondrion"/>
    <property type="evidence" value="ECO:0007669"/>
    <property type="project" value="TreeGrafter"/>
</dbReference>
<gene>
    <name evidence="9" type="ORF">BSAL_00500</name>
</gene>
<dbReference type="VEuPathDB" id="TriTrypDB:BSAL_00500"/>
<accession>A0A0S4IQC5</accession>
<reference evidence="10" key="1">
    <citation type="submission" date="2015-09" db="EMBL/GenBank/DDBJ databases">
        <authorList>
            <consortium name="Pathogen Informatics"/>
        </authorList>
    </citation>
    <scope>NUCLEOTIDE SEQUENCE [LARGE SCALE GENOMIC DNA]</scope>
    <source>
        <strain evidence="10">Lake Konstanz</strain>
    </source>
</reference>
<keyword evidence="4" id="KW-0274">FAD</keyword>
<dbReference type="InterPro" id="IPR046952">
    <property type="entry name" value="GSHR/TRXR-like"/>
</dbReference>
<dbReference type="GO" id="GO:0004362">
    <property type="term" value="F:glutathione-disulfide reductase (NADPH) activity"/>
    <property type="evidence" value="ECO:0007669"/>
    <property type="project" value="TreeGrafter"/>
</dbReference>
<dbReference type="Proteomes" id="UP000051952">
    <property type="component" value="Unassembled WGS sequence"/>
</dbReference>
<comment type="cofactor">
    <cofactor evidence="1">
        <name>FAD</name>
        <dbReference type="ChEBI" id="CHEBI:57692"/>
    </cofactor>
</comment>
<dbReference type="GO" id="GO:0006749">
    <property type="term" value="P:glutathione metabolic process"/>
    <property type="evidence" value="ECO:0007669"/>
    <property type="project" value="TreeGrafter"/>
</dbReference>
<dbReference type="InterPro" id="IPR036188">
    <property type="entry name" value="FAD/NAD-bd_sf"/>
</dbReference>
<dbReference type="SUPFAM" id="SSF51905">
    <property type="entry name" value="FAD/NAD(P)-binding domain"/>
    <property type="match status" value="1"/>
</dbReference>
<feature type="domain" description="FAD/NAD(P)-binding" evidence="8">
    <location>
        <begin position="16"/>
        <end position="83"/>
    </location>
</feature>
<dbReference type="GO" id="GO:0005829">
    <property type="term" value="C:cytosol"/>
    <property type="evidence" value="ECO:0007669"/>
    <property type="project" value="TreeGrafter"/>
</dbReference>
<evidence type="ECO:0000256" key="6">
    <source>
        <dbReference type="ARBA" id="ARBA00023157"/>
    </source>
</evidence>
<protein>
    <submittedName>
        <fullName evidence="9">Thioredoxin reductase 1, putative</fullName>
    </submittedName>
</protein>
<keyword evidence="10" id="KW-1185">Reference proteome</keyword>
<evidence type="ECO:0000256" key="1">
    <source>
        <dbReference type="ARBA" id="ARBA00001974"/>
    </source>
</evidence>
<dbReference type="GO" id="GO:0034599">
    <property type="term" value="P:cellular response to oxidative stress"/>
    <property type="evidence" value="ECO:0007669"/>
    <property type="project" value="TreeGrafter"/>
</dbReference>
<evidence type="ECO:0000313" key="10">
    <source>
        <dbReference type="Proteomes" id="UP000051952"/>
    </source>
</evidence>
<evidence type="ECO:0000256" key="3">
    <source>
        <dbReference type="ARBA" id="ARBA00022630"/>
    </source>
</evidence>
<dbReference type="OrthoDB" id="5956163at2759"/>
<evidence type="ECO:0000256" key="4">
    <source>
        <dbReference type="ARBA" id="ARBA00022827"/>
    </source>
</evidence>
<keyword evidence="7" id="KW-0676">Redox-active center</keyword>
<evidence type="ECO:0000259" key="8">
    <source>
        <dbReference type="Pfam" id="PF07992"/>
    </source>
</evidence>